<organism evidence="3 4">
    <name type="scientific">Lentithecium fluviatile CBS 122367</name>
    <dbReference type="NCBI Taxonomy" id="1168545"/>
    <lineage>
        <taxon>Eukaryota</taxon>
        <taxon>Fungi</taxon>
        <taxon>Dikarya</taxon>
        <taxon>Ascomycota</taxon>
        <taxon>Pezizomycotina</taxon>
        <taxon>Dothideomycetes</taxon>
        <taxon>Pleosporomycetidae</taxon>
        <taxon>Pleosporales</taxon>
        <taxon>Massarineae</taxon>
        <taxon>Lentitheciaceae</taxon>
        <taxon>Lentithecium</taxon>
    </lineage>
</organism>
<name>A0A6G1IED0_9PLEO</name>
<accession>A0A6G1IED0</accession>
<dbReference type="EMBL" id="MU005635">
    <property type="protein sequence ID" value="KAF2676390.1"/>
    <property type="molecule type" value="Genomic_DNA"/>
</dbReference>
<feature type="signal peptide" evidence="2">
    <location>
        <begin position="1"/>
        <end position="17"/>
    </location>
</feature>
<protein>
    <submittedName>
        <fullName evidence="3">Uncharacterized protein</fullName>
    </submittedName>
</protein>
<gene>
    <name evidence="3" type="ORF">K458DRAFT_424716</name>
</gene>
<evidence type="ECO:0000313" key="3">
    <source>
        <dbReference type="EMBL" id="KAF2676390.1"/>
    </source>
</evidence>
<evidence type="ECO:0000313" key="4">
    <source>
        <dbReference type="Proteomes" id="UP000799291"/>
    </source>
</evidence>
<evidence type="ECO:0000256" key="2">
    <source>
        <dbReference type="SAM" id="SignalP"/>
    </source>
</evidence>
<reference evidence="3" key="1">
    <citation type="journal article" date="2020" name="Stud. Mycol.">
        <title>101 Dothideomycetes genomes: a test case for predicting lifestyles and emergence of pathogens.</title>
        <authorList>
            <person name="Haridas S."/>
            <person name="Albert R."/>
            <person name="Binder M."/>
            <person name="Bloem J."/>
            <person name="Labutti K."/>
            <person name="Salamov A."/>
            <person name="Andreopoulos B."/>
            <person name="Baker S."/>
            <person name="Barry K."/>
            <person name="Bills G."/>
            <person name="Bluhm B."/>
            <person name="Cannon C."/>
            <person name="Castanera R."/>
            <person name="Culley D."/>
            <person name="Daum C."/>
            <person name="Ezra D."/>
            <person name="Gonzalez J."/>
            <person name="Henrissat B."/>
            <person name="Kuo A."/>
            <person name="Liang C."/>
            <person name="Lipzen A."/>
            <person name="Lutzoni F."/>
            <person name="Magnuson J."/>
            <person name="Mondo S."/>
            <person name="Nolan M."/>
            <person name="Ohm R."/>
            <person name="Pangilinan J."/>
            <person name="Park H.-J."/>
            <person name="Ramirez L."/>
            <person name="Alfaro M."/>
            <person name="Sun H."/>
            <person name="Tritt A."/>
            <person name="Yoshinaga Y."/>
            <person name="Zwiers L.-H."/>
            <person name="Turgeon B."/>
            <person name="Goodwin S."/>
            <person name="Spatafora J."/>
            <person name="Crous P."/>
            <person name="Grigoriev I."/>
        </authorList>
    </citation>
    <scope>NUCLEOTIDE SEQUENCE</scope>
    <source>
        <strain evidence="3">CBS 122367</strain>
    </source>
</reference>
<evidence type="ECO:0000256" key="1">
    <source>
        <dbReference type="SAM" id="MobiDB-lite"/>
    </source>
</evidence>
<sequence>MNFPIILIALLVYLVTGAPTPTSGTPTPTRDLTGTAISMSTNPANSTSTCPQTCIENISACQTVRPEFPPLRDGRC</sequence>
<proteinExistence type="predicted"/>
<dbReference type="Proteomes" id="UP000799291">
    <property type="component" value="Unassembled WGS sequence"/>
</dbReference>
<dbReference type="AlphaFoldDB" id="A0A6G1IED0"/>
<feature type="chain" id="PRO_5026286286" evidence="2">
    <location>
        <begin position="18"/>
        <end position="76"/>
    </location>
</feature>
<feature type="compositionally biased region" description="Polar residues" evidence="1">
    <location>
        <begin position="30"/>
        <end position="47"/>
    </location>
</feature>
<feature type="compositionally biased region" description="Low complexity" evidence="1">
    <location>
        <begin position="19"/>
        <end position="29"/>
    </location>
</feature>
<keyword evidence="2" id="KW-0732">Signal</keyword>
<keyword evidence="4" id="KW-1185">Reference proteome</keyword>
<feature type="region of interest" description="Disordered" evidence="1">
    <location>
        <begin position="19"/>
        <end position="47"/>
    </location>
</feature>